<name>A0A5B7D9R3_PORTR</name>
<evidence type="ECO:0000313" key="3">
    <source>
        <dbReference type="Proteomes" id="UP000324222"/>
    </source>
</evidence>
<dbReference type="Proteomes" id="UP000324222">
    <property type="component" value="Unassembled WGS sequence"/>
</dbReference>
<accession>A0A5B7D9R3</accession>
<protein>
    <submittedName>
        <fullName evidence="2">Uncharacterized protein</fullName>
    </submittedName>
</protein>
<comment type="caution">
    <text evidence="2">The sequence shown here is derived from an EMBL/GenBank/DDBJ whole genome shotgun (WGS) entry which is preliminary data.</text>
</comment>
<evidence type="ECO:0000256" key="1">
    <source>
        <dbReference type="SAM" id="SignalP"/>
    </source>
</evidence>
<proteinExistence type="predicted"/>
<evidence type="ECO:0000313" key="2">
    <source>
        <dbReference type="EMBL" id="MPC17886.1"/>
    </source>
</evidence>
<keyword evidence="1" id="KW-0732">Signal</keyword>
<organism evidence="2 3">
    <name type="scientific">Portunus trituberculatus</name>
    <name type="common">Swimming crab</name>
    <name type="synonym">Neptunus trituberculatus</name>
    <dbReference type="NCBI Taxonomy" id="210409"/>
    <lineage>
        <taxon>Eukaryota</taxon>
        <taxon>Metazoa</taxon>
        <taxon>Ecdysozoa</taxon>
        <taxon>Arthropoda</taxon>
        <taxon>Crustacea</taxon>
        <taxon>Multicrustacea</taxon>
        <taxon>Malacostraca</taxon>
        <taxon>Eumalacostraca</taxon>
        <taxon>Eucarida</taxon>
        <taxon>Decapoda</taxon>
        <taxon>Pleocyemata</taxon>
        <taxon>Brachyura</taxon>
        <taxon>Eubrachyura</taxon>
        <taxon>Portunoidea</taxon>
        <taxon>Portunidae</taxon>
        <taxon>Portuninae</taxon>
        <taxon>Portunus</taxon>
    </lineage>
</organism>
<dbReference type="EMBL" id="VSRR010000628">
    <property type="protein sequence ID" value="MPC17886.1"/>
    <property type="molecule type" value="Genomic_DNA"/>
</dbReference>
<keyword evidence="3" id="KW-1185">Reference proteome</keyword>
<feature type="chain" id="PRO_5022890937" evidence="1">
    <location>
        <begin position="26"/>
        <end position="153"/>
    </location>
</feature>
<gene>
    <name evidence="2" type="ORF">E2C01_010755</name>
</gene>
<feature type="signal peptide" evidence="1">
    <location>
        <begin position="1"/>
        <end position="25"/>
    </location>
</feature>
<reference evidence="2 3" key="1">
    <citation type="submission" date="2019-05" db="EMBL/GenBank/DDBJ databases">
        <title>Another draft genome of Portunus trituberculatus and its Hox gene families provides insights of decapod evolution.</title>
        <authorList>
            <person name="Jeong J.-H."/>
            <person name="Song I."/>
            <person name="Kim S."/>
            <person name="Choi T."/>
            <person name="Kim D."/>
            <person name="Ryu S."/>
            <person name="Kim W."/>
        </authorList>
    </citation>
    <scope>NUCLEOTIDE SEQUENCE [LARGE SCALE GENOMIC DNA]</scope>
    <source>
        <tissue evidence="2">Muscle</tissue>
    </source>
</reference>
<dbReference type="AlphaFoldDB" id="A0A5B7D9R3"/>
<sequence>MSLRYSYVALCPLIVFIYMLPVACPTTPGLSYYANTSHPRCPIFSIQCVDSTFLLNIVLSPSRPVQPSPALPISSLLAIPNTHPATVPVPPHEASFPNIIPPLPSYVCIHSCLSSVSDGFLYTQRPPYSHPHPCFTSLRLALRRCHAHMPTTL</sequence>